<dbReference type="Pfam" id="PF07883">
    <property type="entry name" value="Cupin_2"/>
    <property type="match status" value="1"/>
</dbReference>
<organism evidence="3 4">
    <name type="scientific">Phytoactinopolyspora alkaliphila</name>
    <dbReference type="NCBI Taxonomy" id="1783498"/>
    <lineage>
        <taxon>Bacteria</taxon>
        <taxon>Bacillati</taxon>
        <taxon>Actinomycetota</taxon>
        <taxon>Actinomycetes</taxon>
        <taxon>Jiangellales</taxon>
        <taxon>Jiangellaceae</taxon>
        <taxon>Phytoactinopolyspora</taxon>
    </lineage>
</organism>
<dbReference type="PANTHER" id="PTHR46797:SF1">
    <property type="entry name" value="METHYLPHOSPHONATE SYNTHASE"/>
    <property type="match status" value="1"/>
</dbReference>
<dbReference type="PROSITE" id="PS50943">
    <property type="entry name" value="HTH_CROC1"/>
    <property type="match status" value="1"/>
</dbReference>
<proteinExistence type="predicted"/>
<dbReference type="InterPro" id="IPR013096">
    <property type="entry name" value="Cupin_2"/>
</dbReference>
<dbReference type="CDD" id="cd00093">
    <property type="entry name" value="HTH_XRE"/>
    <property type="match status" value="1"/>
</dbReference>
<dbReference type="CDD" id="cd02209">
    <property type="entry name" value="cupin_XRE_C"/>
    <property type="match status" value="1"/>
</dbReference>
<dbReference type="EMBL" id="JAAGOB010000007">
    <property type="protein sequence ID" value="NED96541.1"/>
    <property type="molecule type" value="Genomic_DNA"/>
</dbReference>
<evidence type="ECO:0000313" key="4">
    <source>
        <dbReference type="Proteomes" id="UP000469185"/>
    </source>
</evidence>
<dbReference type="RefSeq" id="WP_163819325.1">
    <property type="nucleotide sequence ID" value="NZ_JAAGOB010000007.1"/>
</dbReference>
<dbReference type="InterPro" id="IPR010982">
    <property type="entry name" value="Lambda_DNA-bd_dom_sf"/>
</dbReference>
<dbReference type="PANTHER" id="PTHR46797">
    <property type="entry name" value="HTH-TYPE TRANSCRIPTIONAL REGULATOR"/>
    <property type="match status" value="1"/>
</dbReference>
<feature type="domain" description="HTH cro/C1-type" evidence="2">
    <location>
        <begin position="24"/>
        <end position="78"/>
    </location>
</feature>
<dbReference type="Gene3D" id="1.10.260.40">
    <property type="entry name" value="lambda repressor-like DNA-binding domains"/>
    <property type="match status" value="1"/>
</dbReference>
<dbReference type="Proteomes" id="UP000469185">
    <property type="component" value="Unassembled WGS sequence"/>
</dbReference>
<dbReference type="Pfam" id="PF01381">
    <property type="entry name" value="HTH_3"/>
    <property type="match status" value="1"/>
</dbReference>
<evidence type="ECO:0000259" key="2">
    <source>
        <dbReference type="PROSITE" id="PS50943"/>
    </source>
</evidence>
<gene>
    <name evidence="3" type="ORF">G1H11_14620</name>
</gene>
<dbReference type="GO" id="GO:0003677">
    <property type="term" value="F:DNA binding"/>
    <property type="evidence" value="ECO:0007669"/>
    <property type="project" value="UniProtKB-KW"/>
</dbReference>
<dbReference type="GO" id="GO:0003700">
    <property type="term" value="F:DNA-binding transcription factor activity"/>
    <property type="evidence" value="ECO:0007669"/>
    <property type="project" value="TreeGrafter"/>
</dbReference>
<name>A0A6N9YN97_9ACTN</name>
<dbReference type="SMART" id="SM00530">
    <property type="entry name" value="HTH_XRE"/>
    <property type="match status" value="1"/>
</dbReference>
<keyword evidence="1" id="KW-0238">DNA-binding</keyword>
<sequence>MSTQEMDGRLPEDGVRDADIGQRLRAARRERKRSLQFVADAAGLSKSFISQLELGQSAASLGTLKRICAVLDIPVWALLDDAPANGTEGQDDAEGRARVSVVRSHQRKVRRPSGSSTEISLLTPDLNRKIEVTLSVVQPGEGYGHEPYTHRGEEFGLVLSGTYEVTVDGVAHVLEAGDSIYLPSHLPHRTRALGDVPVTTFWVVTPPS</sequence>
<dbReference type="InterPro" id="IPR001387">
    <property type="entry name" value="Cro/C1-type_HTH"/>
</dbReference>
<dbReference type="InterPro" id="IPR050807">
    <property type="entry name" value="TransReg_Diox_bact_type"/>
</dbReference>
<dbReference type="SUPFAM" id="SSF47413">
    <property type="entry name" value="lambda repressor-like DNA-binding domains"/>
    <property type="match status" value="1"/>
</dbReference>
<dbReference type="InterPro" id="IPR011051">
    <property type="entry name" value="RmlC_Cupin_sf"/>
</dbReference>
<dbReference type="InterPro" id="IPR014710">
    <property type="entry name" value="RmlC-like_jellyroll"/>
</dbReference>
<accession>A0A6N9YN97</accession>
<dbReference type="Gene3D" id="2.60.120.10">
    <property type="entry name" value="Jelly Rolls"/>
    <property type="match status" value="1"/>
</dbReference>
<comment type="caution">
    <text evidence="3">The sequence shown here is derived from an EMBL/GenBank/DDBJ whole genome shotgun (WGS) entry which is preliminary data.</text>
</comment>
<dbReference type="SUPFAM" id="SSF51182">
    <property type="entry name" value="RmlC-like cupins"/>
    <property type="match status" value="1"/>
</dbReference>
<protein>
    <submittedName>
        <fullName evidence="3">Helix-turn-helix domain-containing protein</fullName>
    </submittedName>
</protein>
<dbReference type="GO" id="GO:0005829">
    <property type="term" value="C:cytosol"/>
    <property type="evidence" value="ECO:0007669"/>
    <property type="project" value="TreeGrafter"/>
</dbReference>
<reference evidence="3 4" key="1">
    <citation type="submission" date="2020-02" db="EMBL/GenBank/DDBJ databases">
        <authorList>
            <person name="Li X.-J."/>
            <person name="Feng X.-M."/>
        </authorList>
    </citation>
    <scope>NUCLEOTIDE SEQUENCE [LARGE SCALE GENOMIC DNA]</scope>
    <source>
        <strain evidence="3 4">CGMCC 4.7225</strain>
    </source>
</reference>
<evidence type="ECO:0000313" key="3">
    <source>
        <dbReference type="EMBL" id="NED96541.1"/>
    </source>
</evidence>
<keyword evidence="4" id="KW-1185">Reference proteome</keyword>
<dbReference type="AlphaFoldDB" id="A0A6N9YN97"/>
<evidence type="ECO:0000256" key="1">
    <source>
        <dbReference type="ARBA" id="ARBA00023125"/>
    </source>
</evidence>